<dbReference type="Proteomes" id="UP000325289">
    <property type="component" value="Unassembled WGS sequence"/>
</dbReference>
<gene>
    <name evidence="2" type="ORF">SAMN04515678_10460</name>
</gene>
<dbReference type="AlphaFoldDB" id="A0A1I1W0N5"/>
<evidence type="ECO:0000313" key="3">
    <source>
        <dbReference type="Proteomes" id="UP000325289"/>
    </source>
</evidence>
<name>A0A1I1W0N5_9RHOB</name>
<proteinExistence type="predicted"/>
<protein>
    <recommendedName>
        <fullName evidence="4">Autotransporter beta-domain-containing protein</fullName>
    </recommendedName>
</protein>
<evidence type="ECO:0000313" key="2">
    <source>
        <dbReference type="EMBL" id="SFD88675.1"/>
    </source>
</evidence>
<dbReference type="EMBL" id="FOMS01000004">
    <property type="protein sequence ID" value="SFD88675.1"/>
    <property type="molecule type" value="Genomic_DNA"/>
</dbReference>
<evidence type="ECO:0000256" key="1">
    <source>
        <dbReference type="SAM" id="SignalP"/>
    </source>
</evidence>
<reference evidence="2 3" key="1">
    <citation type="submission" date="2016-10" db="EMBL/GenBank/DDBJ databases">
        <authorList>
            <person name="Varghese N."/>
            <person name="Submissions S."/>
        </authorList>
    </citation>
    <scope>NUCLEOTIDE SEQUENCE [LARGE SCALE GENOMIC DNA]</scope>
    <source>
        <strain evidence="3">YIM D21,KCTC 23444,ACCC 10710</strain>
    </source>
</reference>
<accession>A0A1I1W0N5</accession>
<feature type="chain" id="PRO_5009301940" description="Autotransporter beta-domain-containing protein" evidence="1">
    <location>
        <begin position="24"/>
        <end position="294"/>
    </location>
</feature>
<evidence type="ECO:0008006" key="4">
    <source>
        <dbReference type="Google" id="ProtNLM"/>
    </source>
</evidence>
<keyword evidence="1" id="KW-0732">Signal</keyword>
<feature type="signal peptide" evidence="1">
    <location>
        <begin position="1"/>
        <end position="23"/>
    </location>
</feature>
<sequence length="294" mass="31043">MERILACAACAACVSLAPGAVLSDSAALRTAQAMLAANAGAAAQAALSLAASLDTGPAKFTDNAVYLAGLGRSVLADTWISVHGKGFDGSVRGHAVTLTFGRDLARRGGARYGVAMSASRSALSLDGDRAQAVSAAIGPYLTRRFGEHIDMTGWGLLSLPRYTLPGRHAMGLRWTGALAASGRYTAVRTDLLGRLRLNGRGELDRGDGLHLSRHRLSAHAEGRTTFRKGAPLRPYLGVTTDLGLATAAPLRTTSRMTLGLAYRHARTRMSFDVDSGPLERPGPQTLRLSYGWRF</sequence>
<organism evidence="2 3">
    <name type="scientific">Roseivivax sediminis</name>
    <dbReference type="NCBI Taxonomy" id="936889"/>
    <lineage>
        <taxon>Bacteria</taxon>
        <taxon>Pseudomonadati</taxon>
        <taxon>Pseudomonadota</taxon>
        <taxon>Alphaproteobacteria</taxon>
        <taxon>Rhodobacterales</taxon>
        <taxon>Roseobacteraceae</taxon>
        <taxon>Roseivivax</taxon>
    </lineage>
</organism>
<keyword evidence="3" id="KW-1185">Reference proteome</keyword>